<keyword evidence="2" id="KW-0413">Isomerase</keyword>
<dbReference type="EC" id="5.1.3.1" evidence="2"/>
<feature type="compositionally biased region" description="Basic and acidic residues" evidence="1">
    <location>
        <begin position="113"/>
        <end position="126"/>
    </location>
</feature>
<organism evidence="2">
    <name type="scientific">uncultured Microvirga sp</name>
    <dbReference type="NCBI Taxonomy" id="412392"/>
    <lineage>
        <taxon>Bacteria</taxon>
        <taxon>Pseudomonadati</taxon>
        <taxon>Pseudomonadota</taxon>
        <taxon>Alphaproteobacteria</taxon>
        <taxon>Hyphomicrobiales</taxon>
        <taxon>Methylobacteriaceae</taxon>
        <taxon>Microvirga</taxon>
        <taxon>environmental samples</taxon>
    </lineage>
</organism>
<accession>A0A6J4MSF2</accession>
<proteinExistence type="predicted"/>
<protein>
    <submittedName>
        <fullName evidence="2">Ribulose-phosphate 3-epimerase</fullName>
        <ecNumber evidence="2">5.1.3.1</ecNumber>
    </submittedName>
</protein>
<name>A0A6J4MSF2_9HYPH</name>
<dbReference type="EMBL" id="CADCUC010000724">
    <property type="protein sequence ID" value="CAA9365850.1"/>
    <property type="molecule type" value="Genomic_DNA"/>
</dbReference>
<dbReference type="AlphaFoldDB" id="A0A6J4MSF2"/>
<feature type="non-terminal residue" evidence="2">
    <location>
        <position position="227"/>
    </location>
</feature>
<evidence type="ECO:0000313" key="2">
    <source>
        <dbReference type="EMBL" id="CAA9365850.1"/>
    </source>
</evidence>
<feature type="non-terminal residue" evidence="2">
    <location>
        <position position="1"/>
    </location>
</feature>
<evidence type="ECO:0000256" key="1">
    <source>
        <dbReference type="SAM" id="MobiDB-lite"/>
    </source>
</evidence>
<reference evidence="2" key="1">
    <citation type="submission" date="2020-02" db="EMBL/GenBank/DDBJ databases">
        <authorList>
            <person name="Meier V. D."/>
        </authorList>
    </citation>
    <scope>NUCLEOTIDE SEQUENCE</scope>
    <source>
        <strain evidence="2">AVDCRST_MAG90</strain>
    </source>
</reference>
<feature type="compositionally biased region" description="Basic residues" evidence="1">
    <location>
        <begin position="14"/>
        <end position="30"/>
    </location>
</feature>
<feature type="compositionally biased region" description="Basic and acidic residues" evidence="1">
    <location>
        <begin position="136"/>
        <end position="193"/>
    </location>
</feature>
<gene>
    <name evidence="2" type="ORF">AVDCRST_MAG90-3378</name>
</gene>
<feature type="region of interest" description="Disordered" evidence="1">
    <location>
        <begin position="1"/>
        <end position="227"/>
    </location>
</feature>
<sequence length="227" mass="25778">GPSPAHRPLDPRRGFRQARRRGARGRRGRRRLDPSRRHGRAFRAEHLLRPGGRGRDPRLDPKTARRASHDRAGRPLSRGLRESGRRPHHGSCRGGAASAPFAAGDPRARQAGRRRDQPGHPGERGRARARPRRSRALHERQPRLWRPDLHRGHLRQDPADPRHGGRACDRHRGGWRDHARDGAARGRGRRECARGGFCGVPGRSRGLCGRDRRLARRRRANPRRMGL</sequence>
<dbReference type="GO" id="GO:0004750">
    <property type="term" value="F:D-ribulose-phosphate 3-epimerase activity"/>
    <property type="evidence" value="ECO:0007669"/>
    <property type="project" value="UniProtKB-EC"/>
</dbReference>
<feature type="compositionally biased region" description="Basic and acidic residues" evidence="1">
    <location>
        <begin position="31"/>
        <end position="85"/>
    </location>
</feature>
<feature type="compositionally biased region" description="Basic residues" evidence="1">
    <location>
        <begin position="213"/>
        <end position="227"/>
    </location>
</feature>